<organism evidence="1 2">
    <name type="scientific">Flavonifractor plautii ATCC 29863</name>
    <dbReference type="NCBI Taxonomy" id="411475"/>
    <lineage>
        <taxon>Bacteria</taxon>
        <taxon>Bacillati</taxon>
        <taxon>Bacillota</taxon>
        <taxon>Clostridia</taxon>
        <taxon>Eubacteriales</taxon>
        <taxon>Oscillospiraceae</taxon>
        <taxon>Flavonifractor</taxon>
    </lineage>
</organism>
<evidence type="ECO:0000313" key="2">
    <source>
        <dbReference type="Proteomes" id="UP000004459"/>
    </source>
</evidence>
<dbReference type="Proteomes" id="UP000004459">
    <property type="component" value="Unassembled WGS sequence"/>
</dbReference>
<comment type="caution">
    <text evidence="1">The sequence shown here is derived from an EMBL/GenBank/DDBJ whole genome shotgun (WGS) entry which is preliminary data.</text>
</comment>
<proteinExistence type="predicted"/>
<sequence length="50" mass="5633">MAFCQKLFSRPPVAKMIGQQTLPYALSGAIEDIFTAHLSVIFLNLRSIFF</sequence>
<dbReference type="HOGENOM" id="CLU_3118092_0_0_9"/>
<gene>
    <name evidence="1" type="ORF">HMPREF0372_03489</name>
</gene>
<reference evidence="1 2" key="1">
    <citation type="submission" date="2011-08" db="EMBL/GenBank/DDBJ databases">
        <authorList>
            <person name="Weinstock G."/>
            <person name="Sodergren E."/>
            <person name="Clifton S."/>
            <person name="Fulton L."/>
            <person name="Fulton B."/>
            <person name="Courtney L."/>
            <person name="Fronick C."/>
            <person name="Harrison M."/>
            <person name="Strong C."/>
            <person name="Farmer C."/>
            <person name="Delahaunty K."/>
            <person name="Markovic C."/>
            <person name="Hall O."/>
            <person name="Minx P."/>
            <person name="Tomlinson C."/>
            <person name="Mitreva M."/>
            <person name="Hou S."/>
            <person name="Chen J."/>
            <person name="Wollam A."/>
            <person name="Pepin K.H."/>
            <person name="Johnson M."/>
            <person name="Bhonagiri V."/>
            <person name="Zhang X."/>
            <person name="Suruliraj S."/>
            <person name="Warren W."/>
            <person name="Chinwalla A."/>
            <person name="Mardis E.R."/>
            <person name="Wilson R.K."/>
        </authorList>
    </citation>
    <scope>NUCLEOTIDE SEQUENCE [LARGE SCALE GENOMIC DNA]</scope>
    <source>
        <strain evidence="1 2">ATCC 29863</strain>
    </source>
</reference>
<name>G9YVC4_FLAPL</name>
<dbReference type="PATRIC" id="fig|411475.3.peg.3010"/>
<dbReference type="AlphaFoldDB" id="G9YVC4"/>
<accession>G9YVC4</accession>
<dbReference type="EMBL" id="AGCK01000285">
    <property type="protein sequence ID" value="EHM40644.1"/>
    <property type="molecule type" value="Genomic_DNA"/>
</dbReference>
<evidence type="ECO:0000313" key="1">
    <source>
        <dbReference type="EMBL" id="EHM40644.1"/>
    </source>
</evidence>
<protein>
    <submittedName>
        <fullName evidence="1">Uncharacterized protein</fullName>
    </submittedName>
</protein>